<keyword evidence="3" id="KW-0479">Metal-binding</keyword>
<evidence type="ECO:0000256" key="2">
    <source>
        <dbReference type="ARBA" id="ARBA00006991"/>
    </source>
</evidence>
<comment type="subcellular location">
    <subcellularLocation>
        <location evidence="1">Nucleus</location>
    </subcellularLocation>
</comment>
<dbReference type="FunFam" id="3.30.160.60:FF:000193">
    <property type="entry name" value="Zinc finger protein 300"/>
    <property type="match status" value="1"/>
</dbReference>
<feature type="non-terminal residue" evidence="12">
    <location>
        <position position="53"/>
    </location>
</feature>
<gene>
    <name evidence="12" type="ORF">B0H15DRAFT_747892</name>
</gene>
<evidence type="ECO:0000256" key="9">
    <source>
        <dbReference type="ARBA" id="ARBA00023242"/>
    </source>
</evidence>
<evidence type="ECO:0000256" key="7">
    <source>
        <dbReference type="ARBA" id="ARBA00023015"/>
    </source>
</evidence>
<evidence type="ECO:0000256" key="1">
    <source>
        <dbReference type="ARBA" id="ARBA00004123"/>
    </source>
</evidence>
<evidence type="ECO:0000256" key="3">
    <source>
        <dbReference type="ARBA" id="ARBA00022723"/>
    </source>
</evidence>
<feature type="non-terminal residue" evidence="12">
    <location>
        <position position="1"/>
    </location>
</feature>
<accession>A0AAD6TV74</accession>
<dbReference type="Pfam" id="PF00096">
    <property type="entry name" value="zf-C2H2"/>
    <property type="match status" value="2"/>
</dbReference>
<dbReference type="GO" id="GO:0031519">
    <property type="term" value="C:PcG protein complex"/>
    <property type="evidence" value="ECO:0007669"/>
    <property type="project" value="TreeGrafter"/>
</dbReference>
<proteinExistence type="inferred from homology"/>
<comment type="similarity">
    <text evidence="2">Belongs to the krueppel C2H2-type zinc-finger protein family.</text>
</comment>
<evidence type="ECO:0000313" key="13">
    <source>
        <dbReference type="Proteomes" id="UP001222325"/>
    </source>
</evidence>
<dbReference type="Proteomes" id="UP001222325">
    <property type="component" value="Unassembled WGS sequence"/>
</dbReference>
<dbReference type="InterPro" id="IPR013087">
    <property type="entry name" value="Znf_C2H2_type"/>
</dbReference>
<dbReference type="PROSITE" id="PS00028">
    <property type="entry name" value="ZINC_FINGER_C2H2_1"/>
    <property type="match status" value="2"/>
</dbReference>
<keyword evidence="13" id="KW-1185">Reference proteome</keyword>
<dbReference type="AlphaFoldDB" id="A0AAD6TV74"/>
<dbReference type="SUPFAM" id="SSF57667">
    <property type="entry name" value="beta-beta-alpha zinc fingers"/>
    <property type="match status" value="1"/>
</dbReference>
<feature type="domain" description="C2H2-type" evidence="11">
    <location>
        <begin position="29"/>
        <end position="53"/>
    </location>
</feature>
<evidence type="ECO:0000256" key="8">
    <source>
        <dbReference type="ARBA" id="ARBA00023163"/>
    </source>
</evidence>
<dbReference type="SMART" id="SM00355">
    <property type="entry name" value="ZnF_C2H2"/>
    <property type="match status" value="2"/>
</dbReference>
<evidence type="ECO:0000256" key="5">
    <source>
        <dbReference type="ARBA" id="ARBA00022771"/>
    </source>
</evidence>
<keyword evidence="8" id="KW-0804">Transcription</keyword>
<dbReference type="FunFam" id="3.30.160.60:FF:000690">
    <property type="entry name" value="Zinc finger protein 354C"/>
    <property type="match status" value="1"/>
</dbReference>
<evidence type="ECO:0000256" key="10">
    <source>
        <dbReference type="PROSITE-ProRule" id="PRU00042"/>
    </source>
</evidence>
<dbReference type="PANTHER" id="PTHR14003:SF19">
    <property type="entry name" value="YY2 TRANSCRIPTION FACTOR"/>
    <property type="match status" value="1"/>
</dbReference>
<keyword evidence="4" id="KW-0677">Repeat</keyword>
<keyword evidence="9" id="KW-0539">Nucleus</keyword>
<evidence type="ECO:0000256" key="4">
    <source>
        <dbReference type="ARBA" id="ARBA00022737"/>
    </source>
</evidence>
<organism evidence="12 13">
    <name type="scientific">Mycena belliarum</name>
    <dbReference type="NCBI Taxonomy" id="1033014"/>
    <lineage>
        <taxon>Eukaryota</taxon>
        <taxon>Fungi</taxon>
        <taxon>Dikarya</taxon>
        <taxon>Basidiomycota</taxon>
        <taxon>Agaricomycotina</taxon>
        <taxon>Agaricomycetes</taxon>
        <taxon>Agaricomycetidae</taxon>
        <taxon>Agaricales</taxon>
        <taxon>Marasmiineae</taxon>
        <taxon>Mycenaceae</taxon>
        <taxon>Mycena</taxon>
    </lineage>
</organism>
<protein>
    <recommendedName>
        <fullName evidence="11">C2H2-type domain-containing protein</fullName>
    </recommendedName>
</protein>
<dbReference type="InterPro" id="IPR036236">
    <property type="entry name" value="Znf_C2H2_sf"/>
</dbReference>
<dbReference type="GO" id="GO:0005667">
    <property type="term" value="C:transcription regulator complex"/>
    <property type="evidence" value="ECO:0007669"/>
    <property type="project" value="TreeGrafter"/>
</dbReference>
<dbReference type="GO" id="GO:0008270">
    <property type="term" value="F:zinc ion binding"/>
    <property type="evidence" value="ECO:0007669"/>
    <property type="project" value="UniProtKB-KW"/>
</dbReference>
<sequence length="53" mass="6161">HVCATCAKPFTRPSLLQNHMNIHTGAKPYQCPHPPCGRKFNLRSNMRRHLRTH</sequence>
<dbReference type="GO" id="GO:0000785">
    <property type="term" value="C:chromatin"/>
    <property type="evidence" value="ECO:0007669"/>
    <property type="project" value="TreeGrafter"/>
</dbReference>
<dbReference type="EMBL" id="JARJCN010000060">
    <property type="protein sequence ID" value="KAJ7079408.1"/>
    <property type="molecule type" value="Genomic_DNA"/>
</dbReference>
<dbReference type="PANTHER" id="PTHR14003">
    <property type="entry name" value="TRANSCRIPTIONAL REPRESSOR PROTEIN YY"/>
    <property type="match status" value="1"/>
</dbReference>
<evidence type="ECO:0000259" key="11">
    <source>
        <dbReference type="PROSITE" id="PS50157"/>
    </source>
</evidence>
<reference evidence="12" key="1">
    <citation type="submission" date="2023-03" db="EMBL/GenBank/DDBJ databases">
        <title>Massive genome expansion in bonnet fungi (Mycena s.s.) driven by repeated elements and novel gene families across ecological guilds.</title>
        <authorList>
            <consortium name="Lawrence Berkeley National Laboratory"/>
            <person name="Harder C.B."/>
            <person name="Miyauchi S."/>
            <person name="Viragh M."/>
            <person name="Kuo A."/>
            <person name="Thoen E."/>
            <person name="Andreopoulos B."/>
            <person name="Lu D."/>
            <person name="Skrede I."/>
            <person name="Drula E."/>
            <person name="Henrissat B."/>
            <person name="Morin E."/>
            <person name="Kohler A."/>
            <person name="Barry K."/>
            <person name="LaButti K."/>
            <person name="Morin E."/>
            <person name="Salamov A."/>
            <person name="Lipzen A."/>
            <person name="Mereny Z."/>
            <person name="Hegedus B."/>
            <person name="Baldrian P."/>
            <person name="Stursova M."/>
            <person name="Weitz H."/>
            <person name="Taylor A."/>
            <person name="Grigoriev I.V."/>
            <person name="Nagy L.G."/>
            <person name="Martin F."/>
            <person name="Kauserud H."/>
        </authorList>
    </citation>
    <scope>NUCLEOTIDE SEQUENCE</scope>
    <source>
        <strain evidence="12">CBHHK173m</strain>
    </source>
</reference>
<dbReference type="GO" id="GO:0000981">
    <property type="term" value="F:DNA-binding transcription factor activity, RNA polymerase II-specific"/>
    <property type="evidence" value="ECO:0007669"/>
    <property type="project" value="TreeGrafter"/>
</dbReference>
<keyword evidence="6" id="KW-0862">Zinc</keyword>
<comment type="caution">
    <text evidence="12">The sequence shown here is derived from an EMBL/GenBank/DDBJ whole genome shotgun (WGS) entry which is preliminary data.</text>
</comment>
<dbReference type="PROSITE" id="PS50157">
    <property type="entry name" value="ZINC_FINGER_C2H2_2"/>
    <property type="match status" value="2"/>
</dbReference>
<name>A0AAD6TV74_9AGAR</name>
<dbReference type="GO" id="GO:0000978">
    <property type="term" value="F:RNA polymerase II cis-regulatory region sequence-specific DNA binding"/>
    <property type="evidence" value="ECO:0007669"/>
    <property type="project" value="TreeGrafter"/>
</dbReference>
<feature type="domain" description="C2H2-type" evidence="11">
    <location>
        <begin position="1"/>
        <end position="28"/>
    </location>
</feature>
<evidence type="ECO:0000256" key="6">
    <source>
        <dbReference type="ARBA" id="ARBA00022833"/>
    </source>
</evidence>
<evidence type="ECO:0000313" key="12">
    <source>
        <dbReference type="EMBL" id="KAJ7079408.1"/>
    </source>
</evidence>
<keyword evidence="7" id="KW-0805">Transcription regulation</keyword>
<keyword evidence="5 10" id="KW-0863">Zinc-finger</keyword>
<dbReference type="Gene3D" id="3.30.160.60">
    <property type="entry name" value="Classic Zinc Finger"/>
    <property type="match status" value="2"/>
</dbReference>